<keyword evidence="5" id="KW-1185">Reference proteome</keyword>
<dbReference type="PROSITE" id="PS50089">
    <property type="entry name" value="ZF_RING_2"/>
    <property type="match status" value="1"/>
</dbReference>
<organism evidence="4 5">
    <name type="scientific">Hibiscus sabdariffa</name>
    <name type="common">roselle</name>
    <dbReference type="NCBI Taxonomy" id="183260"/>
    <lineage>
        <taxon>Eukaryota</taxon>
        <taxon>Viridiplantae</taxon>
        <taxon>Streptophyta</taxon>
        <taxon>Embryophyta</taxon>
        <taxon>Tracheophyta</taxon>
        <taxon>Spermatophyta</taxon>
        <taxon>Magnoliopsida</taxon>
        <taxon>eudicotyledons</taxon>
        <taxon>Gunneridae</taxon>
        <taxon>Pentapetalae</taxon>
        <taxon>rosids</taxon>
        <taxon>malvids</taxon>
        <taxon>Malvales</taxon>
        <taxon>Malvaceae</taxon>
        <taxon>Malvoideae</taxon>
        <taxon>Hibiscus</taxon>
    </lineage>
</organism>
<feature type="region of interest" description="Disordered" evidence="2">
    <location>
        <begin position="1"/>
        <end position="49"/>
    </location>
</feature>
<name>A0ABR2A6Z5_9ROSI</name>
<dbReference type="PANTHER" id="PTHR31150">
    <property type="entry name" value="EXPRESSED PROTEIN"/>
    <property type="match status" value="1"/>
</dbReference>
<accession>A0ABR2A6Z5</accession>
<dbReference type="CDD" id="cd16448">
    <property type="entry name" value="RING-H2"/>
    <property type="match status" value="1"/>
</dbReference>
<keyword evidence="1" id="KW-0479">Metal-binding</keyword>
<dbReference type="EMBL" id="JBBPBM010000976">
    <property type="protein sequence ID" value="KAK8488770.1"/>
    <property type="molecule type" value="Genomic_DNA"/>
</dbReference>
<dbReference type="InterPro" id="IPR001841">
    <property type="entry name" value="Znf_RING"/>
</dbReference>
<evidence type="ECO:0000259" key="3">
    <source>
        <dbReference type="PROSITE" id="PS50089"/>
    </source>
</evidence>
<evidence type="ECO:0000256" key="1">
    <source>
        <dbReference type="PROSITE-ProRule" id="PRU00175"/>
    </source>
</evidence>
<dbReference type="SUPFAM" id="SSF57850">
    <property type="entry name" value="RING/U-box"/>
    <property type="match status" value="1"/>
</dbReference>
<evidence type="ECO:0000313" key="5">
    <source>
        <dbReference type="Proteomes" id="UP001472677"/>
    </source>
</evidence>
<dbReference type="Proteomes" id="UP001472677">
    <property type="component" value="Unassembled WGS sequence"/>
</dbReference>
<comment type="caution">
    <text evidence="4">The sequence shown here is derived from an EMBL/GenBank/DDBJ whole genome shotgun (WGS) entry which is preliminary data.</text>
</comment>
<keyword evidence="1" id="KW-0862">Zinc</keyword>
<protein>
    <recommendedName>
        <fullName evidence="3">RING-type domain-containing protein</fullName>
    </recommendedName>
</protein>
<feature type="domain" description="RING-type" evidence="3">
    <location>
        <begin position="104"/>
        <end position="160"/>
    </location>
</feature>
<dbReference type="PANTHER" id="PTHR31150:SF6">
    <property type="entry name" value="ZINC ION BINDING PROTEIN"/>
    <property type="match status" value="1"/>
</dbReference>
<keyword evidence="1" id="KW-0863">Zinc-finger</keyword>
<evidence type="ECO:0000313" key="4">
    <source>
        <dbReference type="EMBL" id="KAK8488770.1"/>
    </source>
</evidence>
<reference evidence="4 5" key="1">
    <citation type="journal article" date="2024" name="G3 (Bethesda)">
        <title>Genome assembly of Hibiscus sabdariffa L. provides insights into metabolisms of medicinal natural products.</title>
        <authorList>
            <person name="Kim T."/>
        </authorList>
    </citation>
    <scope>NUCLEOTIDE SEQUENCE [LARGE SCALE GENOMIC DNA]</scope>
    <source>
        <strain evidence="4">TK-2024</strain>
        <tissue evidence="4">Old leaves</tissue>
    </source>
</reference>
<evidence type="ECO:0000256" key="2">
    <source>
        <dbReference type="SAM" id="MobiDB-lite"/>
    </source>
</evidence>
<proteinExistence type="predicted"/>
<gene>
    <name evidence="4" type="ORF">V6N12_035073</name>
</gene>
<sequence length="165" mass="17698">MRSAPPPPILTAIKIPRSSLKRKASRPPAAIPQVQIKPTAKPSARSSAIDKAQTAPYISHIPSVMTLMSSVPPVRVTPQPPGRSNNEEHFFADGEILVPSGYNCLLCKRDLSYRPEGPILPLSAPPPPVAILPCGHCFHDLCLQRMTSNDQANDPPCIPCVIGDG</sequence>